<organism evidence="9 10">
    <name type="scientific">Botrytis deweyae</name>
    <dbReference type="NCBI Taxonomy" id="2478750"/>
    <lineage>
        <taxon>Eukaryota</taxon>
        <taxon>Fungi</taxon>
        <taxon>Dikarya</taxon>
        <taxon>Ascomycota</taxon>
        <taxon>Pezizomycotina</taxon>
        <taxon>Leotiomycetes</taxon>
        <taxon>Helotiales</taxon>
        <taxon>Sclerotiniaceae</taxon>
        <taxon>Botrytis</taxon>
    </lineage>
</organism>
<feature type="region of interest" description="Disordered" evidence="6">
    <location>
        <begin position="1"/>
        <end position="71"/>
    </location>
</feature>
<dbReference type="Gene3D" id="1.20.1720.10">
    <property type="entry name" value="Multidrug resistance protein D"/>
    <property type="match status" value="1"/>
</dbReference>
<keyword evidence="5 7" id="KW-0472">Membrane</keyword>
<dbReference type="SUPFAM" id="SSF103473">
    <property type="entry name" value="MFS general substrate transporter"/>
    <property type="match status" value="1"/>
</dbReference>
<feature type="transmembrane region" description="Helical" evidence="7">
    <location>
        <begin position="461"/>
        <end position="482"/>
    </location>
</feature>
<keyword evidence="10" id="KW-1185">Reference proteome</keyword>
<dbReference type="Pfam" id="PF07690">
    <property type="entry name" value="MFS_1"/>
    <property type="match status" value="1"/>
</dbReference>
<dbReference type="Gene3D" id="1.20.1250.20">
    <property type="entry name" value="MFS general substrate transporter like domains"/>
    <property type="match status" value="1"/>
</dbReference>
<dbReference type="InterPro" id="IPR011701">
    <property type="entry name" value="MFS"/>
</dbReference>
<comment type="caution">
    <text evidence="9">The sequence shown here is derived from an EMBL/GenBank/DDBJ whole genome shotgun (WGS) entry which is preliminary data.</text>
</comment>
<evidence type="ECO:0000256" key="6">
    <source>
        <dbReference type="SAM" id="MobiDB-lite"/>
    </source>
</evidence>
<name>A0ABQ7IY70_9HELO</name>
<keyword evidence="4 7" id="KW-1133">Transmembrane helix</keyword>
<proteinExistence type="predicted"/>
<evidence type="ECO:0000256" key="3">
    <source>
        <dbReference type="ARBA" id="ARBA00022692"/>
    </source>
</evidence>
<evidence type="ECO:0000313" key="9">
    <source>
        <dbReference type="EMBL" id="KAF7937247.1"/>
    </source>
</evidence>
<comment type="subcellular location">
    <subcellularLocation>
        <location evidence="1">Membrane</location>
        <topology evidence="1">Multi-pass membrane protein</topology>
    </subcellularLocation>
</comment>
<evidence type="ECO:0000256" key="2">
    <source>
        <dbReference type="ARBA" id="ARBA00022448"/>
    </source>
</evidence>
<evidence type="ECO:0000256" key="4">
    <source>
        <dbReference type="ARBA" id="ARBA00022989"/>
    </source>
</evidence>
<reference evidence="9 10" key="1">
    <citation type="journal article" date="2020" name="Genome Biol. Evol.">
        <title>Comparative genomics of Sclerotiniaceae.</title>
        <authorList>
            <person name="Valero Jimenez C.A."/>
            <person name="Steentjes M."/>
            <person name="Scholten O.E."/>
            <person name="Van Kan J.A.L."/>
        </authorList>
    </citation>
    <scope>NUCLEOTIDE SEQUENCE [LARGE SCALE GENOMIC DNA]</scope>
    <source>
        <strain evidence="9 10">B1</strain>
    </source>
</reference>
<keyword evidence="2" id="KW-0813">Transport</keyword>
<dbReference type="GeneID" id="62228335"/>
<feature type="compositionally biased region" description="Basic and acidic residues" evidence="6">
    <location>
        <begin position="44"/>
        <end position="55"/>
    </location>
</feature>
<dbReference type="PANTHER" id="PTHR23502">
    <property type="entry name" value="MAJOR FACILITATOR SUPERFAMILY"/>
    <property type="match status" value="1"/>
</dbReference>
<feature type="transmembrane region" description="Helical" evidence="7">
    <location>
        <begin position="124"/>
        <end position="144"/>
    </location>
</feature>
<sequence>MEKEPKISSTSQLGLVPETGAQKPSNPQANPISPDVTSVQPHSRIGDEKLIKNNDNEVLEPPSETVENTEPNAVSDVPYSVFSTSQKKMIVLTGSMASLFSPMSTSIYYPSLSQIAKDLHVSDAKISLTVTLFLVIQGLAPMMIAGLSDKAGRRPAYIICFIIYFFTTLGLGLQNSYPALMALRCLQSAGSSGTVALANGLVGDIITSSERGTYVAWASLGSILGPMVAPIIGGILGQYAVDDGSIPPPFLCMNITDHIRHSNRRKKGIPLDAEKFTALRKNYKLQVPNPLSTLKVLADKEAGLLLGAAGISLACYYAISTGASSQFGSLYGFSQLKVSLMFIPVGAGSLISAFTTGKIVDFNYRRYAKIHNFPLVKNRQMDLTNFPIEKARLEIALPLFYLGALAIIAYGWVMGHHVSIAGPVILLFVIGYALVASFQVLNILMVDIYPGRPATATAANNVVRCELGAIATAVIVPMVNAIGTGWSYTIMALLFLIYSPILIIIMKYGIRWRSQKKVKEVESARRKQERNGDK</sequence>
<feature type="transmembrane region" description="Helical" evidence="7">
    <location>
        <begin position="339"/>
        <end position="360"/>
    </location>
</feature>
<feature type="transmembrane region" description="Helical" evidence="7">
    <location>
        <begin position="89"/>
        <end position="109"/>
    </location>
</feature>
<feature type="transmembrane region" description="Helical" evidence="7">
    <location>
        <begin position="425"/>
        <end position="449"/>
    </location>
</feature>
<evidence type="ECO:0000256" key="5">
    <source>
        <dbReference type="ARBA" id="ARBA00023136"/>
    </source>
</evidence>
<feature type="domain" description="Major facilitator superfamily (MFS) profile" evidence="8">
    <location>
        <begin position="90"/>
        <end position="517"/>
    </location>
</feature>
<dbReference type="InterPro" id="IPR020846">
    <property type="entry name" value="MFS_dom"/>
</dbReference>
<feature type="transmembrane region" description="Helical" evidence="7">
    <location>
        <begin position="488"/>
        <end position="510"/>
    </location>
</feature>
<feature type="transmembrane region" description="Helical" evidence="7">
    <location>
        <begin position="214"/>
        <end position="236"/>
    </location>
</feature>
<protein>
    <recommendedName>
        <fullName evidence="8">Major facilitator superfamily (MFS) profile domain-containing protein</fullName>
    </recommendedName>
</protein>
<feature type="transmembrane region" description="Helical" evidence="7">
    <location>
        <begin position="395"/>
        <end position="413"/>
    </location>
</feature>
<accession>A0ABQ7IY70</accession>
<evidence type="ECO:0000259" key="8">
    <source>
        <dbReference type="PROSITE" id="PS50850"/>
    </source>
</evidence>
<dbReference type="Proteomes" id="UP000783213">
    <property type="component" value="Unassembled WGS sequence"/>
</dbReference>
<dbReference type="EMBL" id="RCSX01000003">
    <property type="protein sequence ID" value="KAF7937247.1"/>
    <property type="molecule type" value="Genomic_DNA"/>
</dbReference>
<evidence type="ECO:0000313" key="10">
    <source>
        <dbReference type="Proteomes" id="UP000783213"/>
    </source>
</evidence>
<evidence type="ECO:0000256" key="1">
    <source>
        <dbReference type="ARBA" id="ARBA00004141"/>
    </source>
</evidence>
<evidence type="ECO:0000256" key="7">
    <source>
        <dbReference type="SAM" id="Phobius"/>
    </source>
</evidence>
<keyword evidence="3 7" id="KW-0812">Transmembrane</keyword>
<feature type="compositionally biased region" description="Polar residues" evidence="6">
    <location>
        <begin position="22"/>
        <end position="41"/>
    </location>
</feature>
<gene>
    <name evidence="9" type="ORF">EAE98_001561</name>
</gene>
<dbReference type="PROSITE" id="PS50850">
    <property type="entry name" value="MFS"/>
    <property type="match status" value="1"/>
</dbReference>
<feature type="transmembrane region" description="Helical" evidence="7">
    <location>
        <begin position="156"/>
        <end position="173"/>
    </location>
</feature>
<dbReference type="InterPro" id="IPR036259">
    <property type="entry name" value="MFS_trans_sf"/>
</dbReference>
<feature type="transmembrane region" description="Helical" evidence="7">
    <location>
        <begin position="302"/>
        <end position="319"/>
    </location>
</feature>
<dbReference type="RefSeq" id="XP_038814165.1">
    <property type="nucleotide sequence ID" value="XM_038949180.1"/>
</dbReference>
<dbReference type="PANTHER" id="PTHR23502:SF51">
    <property type="entry name" value="QUINIDINE RESISTANCE PROTEIN 1-RELATED"/>
    <property type="match status" value="1"/>
</dbReference>